<feature type="non-terminal residue" evidence="6">
    <location>
        <position position="143"/>
    </location>
</feature>
<dbReference type="Gene3D" id="3.40.640.10">
    <property type="entry name" value="Type I PLP-dependent aspartate aminotransferase-like (Major domain)"/>
    <property type="match status" value="1"/>
</dbReference>
<keyword evidence="4" id="KW-0663">Pyridoxal phosphate</keyword>
<name>X0W031_9ZZZZ</name>
<sequence>MEPIPMADNKSGYQFATWTSFIAESQIRALLKYNVKYYFAGGKPGIIPTDIFAKILADLSVQYVKDPKMALDDLNYGPTGGQPWFLKTLAKRLHDVRGIPIDCETQWECVSITNGSQQALYAILDTMVDPGDVIITPSPAYLG</sequence>
<dbReference type="GO" id="GO:0008483">
    <property type="term" value="F:transaminase activity"/>
    <property type="evidence" value="ECO:0007669"/>
    <property type="project" value="UniProtKB-KW"/>
</dbReference>
<comment type="caution">
    <text evidence="6">The sequence shown here is derived from an EMBL/GenBank/DDBJ whole genome shotgun (WGS) entry which is preliminary data.</text>
</comment>
<accession>X0W031</accession>
<dbReference type="GO" id="GO:0030170">
    <property type="term" value="F:pyridoxal phosphate binding"/>
    <property type="evidence" value="ECO:0007669"/>
    <property type="project" value="InterPro"/>
</dbReference>
<keyword evidence="2" id="KW-0032">Aminotransferase</keyword>
<evidence type="ECO:0000256" key="1">
    <source>
        <dbReference type="ARBA" id="ARBA00001933"/>
    </source>
</evidence>
<dbReference type="InterPro" id="IPR004839">
    <property type="entry name" value="Aminotransferase_I/II_large"/>
</dbReference>
<evidence type="ECO:0000256" key="4">
    <source>
        <dbReference type="ARBA" id="ARBA00022898"/>
    </source>
</evidence>
<dbReference type="Gene3D" id="3.90.1150.10">
    <property type="entry name" value="Aspartate Aminotransferase, domain 1"/>
    <property type="match status" value="1"/>
</dbReference>
<comment type="cofactor">
    <cofactor evidence="1">
        <name>pyridoxal 5'-phosphate</name>
        <dbReference type="ChEBI" id="CHEBI:597326"/>
    </cofactor>
</comment>
<evidence type="ECO:0000259" key="5">
    <source>
        <dbReference type="Pfam" id="PF00155"/>
    </source>
</evidence>
<proteinExistence type="predicted"/>
<dbReference type="InterPro" id="IPR015424">
    <property type="entry name" value="PyrdxlP-dep_Trfase"/>
</dbReference>
<evidence type="ECO:0000256" key="3">
    <source>
        <dbReference type="ARBA" id="ARBA00022679"/>
    </source>
</evidence>
<organism evidence="6">
    <name type="scientific">marine sediment metagenome</name>
    <dbReference type="NCBI Taxonomy" id="412755"/>
    <lineage>
        <taxon>unclassified sequences</taxon>
        <taxon>metagenomes</taxon>
        <taxon>ecological metagenomes</taxon>
    </lineage>
</organism>
<evidence type="ECO:0000313" key="6">
    <source>
        <dbReference type="EMBL" id="GAG06086.1"/>
    </source>
</evidence>
<feature type="domain" description="Aminotransferase class I/classII large" evidence="5">
    <location>
        <begin position="74"/>
        <end position="141"/>
    </location>
</feature>
<dbReference type="PANTHER" id="PTHR42790">
    <property type="entry name" value="AMINOTRANSFERASE"/>
    <property type="match status" value="1"/>
</dbReference>
<protein>
    <recommendedName>
        <fullName evidence="5">Aminotransferase class I/classII large domain-containing protein</fullName>
    </recommendedName>
</protein>
<dbReference type="EMBL" id="BARS01026928">
    <property type="protein sequence ID" value="GAG06086.1"/>
    <property type="molecule type" value="Genomic_DNA"/>
</dbReference>
<dbReference type="InterPro" id="IPR050859">
    <property type="entry name" value="Class-I_PLP-dep_aminotransf"/>
</dbReference>
<reference evidence="6" key="1">
    <citation type="journal article" date="2014" name="Front. Microbiol.">
        <title>High frequency of phylogenetically diverse reductive dehalogenase-homologous genes in deep subseafloor sedimentary metagenomes.</title>
        <authorList>
            <person name="Kawai M."/>
            <person name="Futagami T."/>
            <person name="Toyoda A."/>
            <person name="Takaki Y."/>
            <person name="Nishi S."/>
            <person name="Hori S."/>
            <person name="Arai W."/>
            <person name="Tsubouchi T."/>
            <person name="Morono Y."/>
            <person name="Uchiyama I."/>
            <person name="Ito T."/>
            <person name="Fujiyama A."/>
            <person name="Inagaki F."/>
            <person name="Takami H."/>
        </authorList>
    </citation>
    <scope>NUCLEOTIDE SEQUENCE</scope>
    <source>
        <strain evidence="6">Expedition CK06-06</strain>
    </source>
</reference>
<dbReference type="GO" id="GO:1901605">
    <property type="term" value="P:alpha-amino acid metabolic process"/>
    <property type="evidence" value="ECO:0007669"/>
    <property type="project" value="TreeGrafter"/>
</dbReference>
<evidence type="ECO:0000256" key="2">
    <source>
        <dbReference type="ARBA" id="ARBA00022576"/>
    </source>
</evidence>
<dbReference type="AlphaFoldDB" id="X0W031"/>
<dbReference type="InterPro" id="IPR015422">
    <property type="entry name" value="PyrdxlP-dep_Trfase_small"/>
</dbReference>
<keyword evidence="3" id="KW-0808">Transferase</keyword>
<dbReference type="PANTHER" id="PTHR42790:SF19">
    <property type="entry name" value="KYNURENINE_ALPHA-AMINOADIPATE AMINOTRANSFERASE, MITOCHONDRIAL"/>
    <property type="match status" value="1"/>
</dbReference>
<gene>
    <name evidence="6" type="ORF">S01H1_42354</name>
</gene>
<dbReference type="SUPFAM" id="SSF53383">
    <property type="entry name" value="PLP-dependent transferases"/>
    <property type="match status" value="1"/>
</dbReference>
<dbReference type="Pfam" id="PF00155">
    <property type="entry name" value="Aminotran_1_2"/>
    <property type="match status" value="1"/>
</dbReference>
<dbReference type="InterPro" id="IPR015421">
    <property type="entry name" value="PyrdxlP-dep_Trfase_major"/>
</dbReference>